<dbReference type="OMA" id="PEFAPMG"/>
<dbReference type="Pfam" id="PF16575">
    <property type="entry name" value="CLP1_P"/>
    <property type="match status" value="1"/>
</dbReference>
<feature type="compositionally biased region" description="Acidic residues" evidence="9">
    <location>
        <begin position="66"/>
        <end position="77"/>
    </location>
</feature>
<keyword evidence="8" id="KW-0067">ATP-binding</keyword>
<evidence type="ECO:0000259" key="10">
    <source>
        <dbReference type="Pfam" id="PF16575"/>
    </source>
</evidence>
<protein>
    <recommendedName>
        <fullName evidence="4">Polynucleotide 5'-hydroxyl-kinase GRC3</fullName>
    </recommendedName>
    <alternativeName>
        <fullName evidence="3">Polynucleotide 5'-hydroxyl-kinase grc3</fullName>
    </alternativeName>
</protein>
<reference evidence="11 12" key="1">
    <citation type="journal article" date="2017" name="Genome Announc.">
        <title>Genome sequence of the saprophytic ascomycete Epicoccum nigrum ICMP 19927 strain isolated from New Zealand.</title>
        <authorList>
            <person name="Fokin M."/>
            <person name="Fleetwood D."/>
            <person name="Weir B.S."/>
            <person name="Villas-Boas S.G."/>
        </authorList>
    </citation>
    <scope>NUCLEOTIDE SEQUENCE [LARGE SCALE GENOMIC DNA]</scope>
    <source>
        <strain evidence="11 12">ICMP 19927</strain>
    </source>
</reference>
<comment type="similarity">
    <text evidence="2">Belongs to the Clp1 family. NOL9/GRC3 subfamily.</text>
</comment>
<evidence type="ECO:0000256" key="3">
    <source>
        <dbReference type="ARBA" id="ARBA00018706"/>
    </source>
</evidence>
<dbReference type="PANTHER" id="PTHR12755">
    <property type="entry name" value="CLEAVAGE/POLYADENYLATION FACTOR IA SUBUNIT CLP1P"/>
    <property type="match status" value="1"/>
</dbReference>
<dbReference type="AlphaFoldDB" id="A0A1Y2M972"/>
<dbReference type="InterPro" id="IPR045116">
    <property type="entry name" value="Clp1/Grc3"/>
</dbReference>
<keyword evidence="5" id="KW-0808">Transferase</keyword>
<dbReference type="GO" id="GO:0051731">
    <property type="term" value="F:polynucleotide 5'-hydroxyl-kinase activity"/>
    <property type="evidence" value="ECO:0007669"/>
    <property type="project" value="InterPro"/>
</dbReference>
<evidence type="ECO:0000256" key="5">
    <source>
        <dbReference type="ARBA" id="ARBA00022679"/>
    </source>
</evidence>
<evidence type="ECO:0000256" key="9">
    <source>
        <dbReference type="SAM" id="MobiDB-lite"/>
    </source>
</evidence>
<evidence type="ECO:0000256" key="2">
    <source>
        <dbReference type="ARBA" id="ARBA00011003"/>
    </source>
</evidence>
<comment type="function">
    <text evidence="1">Polynucleotide 5'-kinase involved in rRNA processing.</text>
</comment>
<feature type="region of interest" description="Disordered" evidence="9">
    <location>
        <begin position="49"/>
        <end position="83"/>
    </location>
</feature>
<dbReference type="InParanoid" id="A0A1Y2M972"/>
<dbReference type="STRING" id="105696.A0A1Y2M972"/>
<evidence type="ECO:0000256" key="7">
    <source>
        <dbReference type="ARBA" id="ARBA00022777"/>
    </source>
</evidence>
<dbReference type="InterPro" id="IPR032319">
    <property type="entry name" value="CLP1_P"/>
</dbReference>
<evidence type="ECO:0000313" key="11">
    <source>
        <dbReference type="EMBL" id="OSS52645.1"/>
    </source>
</evidence>
<organism evidence="11 12">
    <name type="scientific">Epicoccum nigrum</name>
    <name type="common">Soil fungus</name>
    <name type="synonym">Epicoccum purpurascens</name>
    <dbReference type="NCBI Taxonomy" id="105696"/>
    <lineage>
        <taxon>Eukaryota</taxon>
        <taxon>Fungi</taxon>
        <taxon>Dikarya</taxon>
        <taxon>Ascomycota</taxon>
        <taxon>Pezizomycotina</taxon>
        <taxon>Dothideomycetes</taxon>
        <taxon>Pleosporomycetidae</taxon>
        <taxon>Pleosporales</taxon>
        <taxon>Pleosporineae</taxon>
        <taxon>Didymellaceae</taxon>
        <taxon>Epicoccum</taxon>
    </lineage>
</organism>
<name>A0A1Y2M972_EPING</name>
<gene>
    <name evidence="11" type="ORF">B5807_02979</name>
</gene>
<dbReference type="GO" id="GO:0000448">
    <property type="term" value="P:cleavage in ITS2 between 5.8S rRNA and LSU-rRNA of tricistronic rRNA transcript (SSU-rRNA, 5.8S rRNA, LSU-rRNA)"/>
    <property type="evidence" value="ECO:0007669"/>
    <property type="project" value="TreeGrafter"/>
</dbReference>
<feature type="domain" description="Clp1 P-loop" evidence="10">
    <location>
        <begin position="249"/>
        <end position="456"/>
    </location>
</feature>
<feature type="compositionally biased region" description="Low complexity" evidence="9">
    <location>
        <begin position="52"/>
        <end position="64"/>
    </location>
</feature>
<proteinExistence type="inferred from homology"/>
<evidence type="ECO:0000313" key="12">
    <source>
        <dbReference type="Proteomes" id="UP000193240"/>
    </source>
</evidence>
<feature type="region of interest" description="Disordered" evidence="9">
    <location>
        <begin position="1"/>
        <end position="24"/>
    </location>
</feature>
<dbReference type="EMBL" id="KZ107839">
    <property type="protein sequence ID" value="OSS52645.1"/>
    <property type="molecule type" value="Genomic_DNA"/>
</dbReference>
<dbReference type="InterPro" id="IPR027417">
    <property type="entry name" value="P-loop_NTPase"/>
</dbReference>
<evidence type="ECO:0000256" key="6">
    <source>
        <dbReference type="ARBA" id="ARBA00022741"/>
    </source>
</evidence>
<evidence type="ECO:0000256" key="4">
    <source>
        <dbReference type="ARBA" id="ARBA00019824"/>
    </source>
</evidence>
<keyword evidence="7" id="KW-0418">Kinase</keyword>
<dbReference type="GO" id="GO:0005634">
    <property type="term" value="C:nucleus"/>
    <property type="evidence" value="ECO:0007669"/>
    <property type="project" value="TreeGrafter"/>
</dbReference>
<evidence type="ECO:0000256" key="1">
    <source>
        <dbReference type="ARBA" id="ARBA00003798"/>
    </source>
</evidence>
<dbReference type="Gene3D" id="3.40.50.300">
    <property type="entry name" value="P-loop containing nucleotide triphosphate hydrolases"/>
    <property type="match status" value="1"/>
</dbReference>
<dbReference type="FunCoup" id="A0A1Y2M972">
    <property type="interactions" value="139"/>
</dbReference>
<keyword evidence="6" id="KW-0547">Nucleotide-binding</keyword>
<evidence type="ECO:0000256" key="8">
    <source>
        <dbReference type="ARBA" id="ARBA00022840"/>
    </source>
</evidence>
<dbReference type="PANTHER" id="PTHR12755:SF3">
    <property type="entry name" value="POLYNUCLEOTIDE 5'-HYDROXYL-KINASE NOL9"/>
    <property type="match status" value="1"/>
</dbReference>
<keyword evidence="12" id="KW-1185">Reference proteome</keyword>
<sequence>MPGKRRKLDEATPTSSAQPLTARIDKPLSAIAAARLRAEAAAKAATIQETTLEPLAAPSSPPAEDLVSEYEESEAEPEPAPTKRSIKLCNWQSNPRDIFIENESELSINLDKNSTIALIGHFDFRVSRGAININGANIGAVTRDGQKAKTYRACVPATQPILKIRGLDSKNHVHFSSCKDPTPLAKLNPLYEDIWNTGSRGERRRTFGIITNSEDDPLERPIYPQSNPEEWLRAIEDCASETSTTLVTGSPDSGKSTFTRRLVNRYLTGMGRTKPAVPAVCFLDLDPSKPEYSPPGQISLTVVRELNLGPTFTHPTTPLRPSSEQNEMVRSHVIPRNLVNYQEYYRECIEDLYLAYKNLFSRDSALPLVVRTPTFLYTTQFPDLEQLLSRIKPEHIVHLGSMHAIDPPAAEKLQSLQTISKKHRSTLFEITAQTTTLPPLRSAEDTRAMTMQSYFHLSTLPAASTPSWTASPLTALRPWEFAYRSTSTHTQDIVGFLALTEPVPPSSLLHYLSGAVIHILQSSSAQIPTPYTSLPRTSKSQIPFFPPSERLGCTAPLDPRTTRVVCAALVRGFDVERGVVQVLVPGVMEDAMSGLKAERTVFAVGCVETPEWAYLEDAYAAQYEEEVGERKVGSSGPLPVWVESEDVVEGMGYLNTVRRVRKFITGEKDKGDEGKGK</sequence>
<accession>A0A1Y2M972</accession>
<dbReference type="Proteomes" id="UP000193240">
    <property type="component" value="Unassembled WGS sequence"/>
</dbReference>
<dbReference type="GO" id="GO:0005524">
    <property type="term" value="F:ATP binding"/>
    <property type="evidence" value="ECO:0007669"/>
    <property type="project" value="UniProtKB-KW"/>
</dbReference>